<evidence type="ECO:0000256" key="8">
    <source>
        <dbReference type="SAM" id="MobiDB-lite"/>
    </source>
</evidence>
<dbReference type="PANTHER" id="PTHR24006:SF758">
    <property type="entry name" value="UBIQUITIN CARBOXYL-TERMINAL HYDROLASE 36"/>
    <property type="match status" value="1"/>
</dbReference>
<gene>
    <name evidence="10" type="ORF">ILEXP_LOCUS19959</name>
</gene>
<sequence length="534" mass="58858">MLLMLYNLLNIVEKLMDRPSFLLEYGKCTLNTAGQVLEPPFVLEYDSVFSFFEDPNPGYKLFGTIVHSGFSPDSGHYYAYIKDAMGRWYCCNDSCVSLSTLQKVLSEKVYILFFSRTKQRPVSANTALTSNGVRAHDCNGYDTSKNSRVGHPEKIVHRKQVVEYPSNKDNSTTCKVEQVPSSPQMKLNGFGNSNTKILPANVNGEDIGHKQEPNDKNGNVKANGVKFPDCNHHDSSKDPVAAHPIKLMDTKQIVECPSKKDNSINSKVENVPSSPQRKMNGMGNSNTKILPATANGKIIVHKRESKDKNSIVKAAVRTEKSGNSVAVIGSNGITKSTSVDSHKSQAFPLANGNGNIQRISDRSLDADQLEGATRTLVPMGRETSYQELQNGNGTCPSNITSSKRKLHEKDMCILFSKDEQSQAKLEELKEGLRKEASLVLQSCGWSDEVQSFMSSRKKLCASRAVNSASNSSELNVRVGFMNVIHTSKRLLHSGLLRSEYLQKISCICSICSLRVGIMRVCSICRELAAGNSEQ</sequence>
<evidence type="ECO:0000313" key="11">
    <source>
        <dbReference type="Proteomes" id="UP001642360"/>
    </source>
</evidence>
<dbReference type="Proteomes" id="UP001642360">
    <property type="component" value="Unassembled WGS sequence"/>
</dbReference>
<evidence type="ECO:0000256" key="5">
    <source>
        <dbReference type="ARBA" id="ARBA00022786"/>
    </source>
</evidence>
<evidence type="ECO:0000256" key="2">
    <source>
        <dbReference type="ARBA" id="ARBA00009085"/>
    </source>
</evidence>
<organism evidence="10 11">
    <name type="scientific">Ilex paraguariensis</name>
    <name type="common">yerba mate</name>
    <dbReference type="NCBI Taxonomy" id="185542"/>
    <lineage>
        <taxon>Eukaryota</taxon>
        <taxon>Viridiplantae</taxon>
        <taxon>Streptophyta</taxon>
        <taxon>Embryophyta</taxon>
        <taxon>Tracheophyta</taxon>
        <taxon>Spermatophyta</taxon>
        <taxon>Magnoliopsida</taxon>
        <taxon>eudicotyledons</taxon>
        <taxon>Gunneridae</taxon>
        <taxon>Pentapetalae</taxon>
        <taxon>asterids</taxon>
        <taxon>campanulids</taxon>
        <taxon>Aquifoliales</taxon>
        <taxon>Aquifoliaceae</taxon>
        <taxon>Ilex</taxon>
    </lineage>
</organism>
<evidence type="ECO:0000256" key="3">
    <source>
        <dbReference type="ARBA" id="ARBA00012759"/>
    </source>
</evidence>
<dbReference type="PROSITE" id="PS00973">
    <property type="entry name" value="USP_2"/>
    <property type="match status" value="1"/>
</dbReference>
<dbReference type="PANTHER" id="PTHR24006">
    <property type="entry name" value="UBIQUITIN CARBOXYL-TERMINAL HYDROLASE"/>
    <property type="match status" value="1"/>
</dbReference>
<dbReference type="AlphaFoldDB" id="A0ABC8S6I7"/>
<dbReference type="InterPro" id="IPR038765">
    <property type="entry name" value="Papain-like_cys_pep_sf"/>
</dbReference>
<evidence type="ECO:0000256" key="1">
    <source>
        <dbReference type="ARBA" id="ARBA00000707"/>
    </source>
</evidence>
<keyword evidence="4" id="KW-0645">Protease</keyword>
<name>A0ABC8S6I7_9AQUA</name>
<keyword evidence="11" id="KW-1185">Reference proteome</keyword>
<keyword evidence="5" id="KW-0833">Ubl conjugation pathway</keyword>
<comment type="catalytic activity">
    <reaction evidence="1">
        <text>Thiol-dependent hydrolysis of ester, thioester, amide, peptide and isopeptide bonds formed by the C-terminal Gly of ubiquitin (a 76-residue protein attached to proteins as an intracellular targeting signal).</text>
        <dbReference type="EC" id="3.4.19.12"/>
    </reaction>
</comment>
<dbReference type="EC" id="3.4.19.12" evidence="3"/>
<dbReference type="InterPro" id="IPR050164">
    <property type="entry name" value="Peptidase_C19"/>
</dbReference>
<dbReference type="PROSITE" id="PS50235">
    <property type="entry name" value="USP_3"/>
    <property type="match status" value="1"/>
</dbReference>
<reference evidence="10 11" key="1">
    <citation type="submission" date="2024-02" db="EMBL/GenBank/DDBJ databases">
        <authorList>
            <person name="Vignale AGUSTIN F."/>
            <person name="Sosa J E."/>
            <person name="Modenutti C."/>
        </authorList>
    </citation>
    <scope>NUCLEOTIDE SEQUENCE [LARGE SCALE GENOMIC DNA]</scope>
</reference>
<dbReference type="EMBL" id="CAUOFW020002169">
    <property type="protein sequence ID" value="CAK9151796.1"/>
    <property type="molecule type" value="Genomic_DNA"/>
</dbReference>
<accession>A0ABC8S6I7</accession>
<dbReference type="InterPro" id="IPR028889">
    <property type="entry name" value="USP"/>
</dbReference>
<dbReference type="Pfam" id="PF00443">
    <property type="entry name" value="UCH"/>
    <property type="match status" value="1"/>
</dbReference>
<protein>
    <recommendedName>
        <fullName evidence="3">ubiquitinyl hydrolase 1</fullName>
        <ecNumber evidence="3">3.4.19.12</ecNumber>
    </recommendedName>
</protein>
<dbReference type="InterPro" id="IPR001394">
    <property type="entry name" value="Peptidase_C19_UCH"/>
</dbReference>
<dbReference type="GO" id="GO:0004843">
    <property type="term" value="F:cysteine-type deubiquitinase activity"/>
    <property type="evidence" value="ECO:0007669"/>
    <property type="project" value="UniProtKB-EC"/>
</dbReference>
<dbReference type="SUPFAM" id="SSF54001">
    <property type="entry name" value="Cysteine proteinases"/>
    <property type="match status" value="1"/>
</dbReference>
<keyword evidence="7" id="KW-0788">Thiol protease</keyword>
<feature type="domain" description="USP" evidence="9">
    <location>
        <begin position="1"/>
        <end position="117"/>
    </location>
</feature>
<dbReference type="InterPro" id="IPR018200">
    <property type="entry name" value="USP_CS"/>
</dbReference>
<evidence type="ECO:0000313" key="10">
    <source>
        <dbReference type="EMBL" id="CAK9151796.1"/>
    </source>
</evidence>
<comment type="caution">
    <text evidence="10">The sequence shown here is derived from an EMBL/GenBank/DDBJ whole genome shotgun (WGS) entry which is preliminary data.</text>
</comment>
<proteinExistence type="inferred from homology"/>
<keyword evidence="6" id="KW-0378">Hydrolase</keyword>
<feature type="compositionally biased region" description="Polar residues" evidence="8">
    <location>
        <begin position="263"/>
        <end position="288"/>
    </location>
</feature>
<evidence type="ECO:0000259" key="9">
    <source>
        <dbReference type="PROSITE" id="PS50235"/>
    </source>
</evidence>
<evidence type="ECO:0000256" key="6">
    <source>
        <dbReference type="ARBA" id="ARBA00022801"/>
    </source>
</evidence>
<feature type="region of interest" description="Disordered" evidence="8">
    <location>
        <begin position="262"/>
        <end position="289"/>
    </location>
</feature>
<comment type="similarity">
    <text evidence="2">Belongs to the peptidase C19 family.</text>
</comment>
<dbReference type="GO" id="GO:0006508">
    <property type="term" value="P:proteolysis"/>
    <property type="evidence" value="ECO:0007669"/>
    <property type="project" value="UniProtKB-KW"/>
</dbReference>
<dbReference type="Gene3D" id="3.90.70.10">
    <property type="entry name" value="Cysteine proteinases"/>
    <property type="match status" value="1"/>
</dbReference>
<evidence type="ECO:0000256" key="4">
    <source>
        <dbReference type="ARBA" id="ARBA00022670"/>
    </source>
</evidence>
<evidence type="ECO:0000256" key="7">
    <source>
        <dbReference type="ARBA" id="ARBA00022807"/>
    </source>
</evidence>